<reference evidence="7 8" key="1">
    <citation type="submission" date="2019-05" db="EMBL/GenBank/DDBJ databases">
        <authorList>
            <person name="Pankratov T."/>
            <person name="Grouzdev D."/>
        </authorList>
    </citation>
    <scope>NUCLEOTIDE SEQUENCE [LARGE SCALE GENOMIC DNA]</scope>
    <source>
        <strain evidence="7 8">KEBCLARHB70R</strain>
    </source>
</reference>
<protein>
    <submittedName>
        <fullName evidence="7">Oligopeptide transporter, OPT family</fullName>
    </submittedName>
</protein>
<dbReference type="NCBIfam" id="TIGR00733">
    <property type="entry name" value="OPT family oligopeptide transporter"/>
    <property type="match status" value="1"/>
</dbReference>
<keyword evidence="5 6" id="KW-0472">Membrane</keyword>
<proteinExistence type="predicted"/>
<evidence type="ECO:0000256" key="4">
    <source>
        <dbReference type="ARBA" id="ARBA00022989"/>
    </source>
</evidence>
<feature type="transmembrane region" description="Helical" evidence="6">
    <location>
        <begin position="349"/>
        <end position="377"/>
    </location>
</feature>
<gene>
    <name evidence="7" type="ORF">FE263_12305</name>
</gene>
<dbReference type="Proteomes" id="UP000305654">
    <property type="component" value="Unassembled WGS sequence"/>
</dbReference>
<keyword evidence="2" id="KW-0813">Transport</keyword>
<feature type="transmembrane region" description="Helical" evidence="6">
    <location>
        <begin position="205"/>
        <end position="224"/>
    </location>
</feature>
<dbReference type="PANTHER" id="PTHR31645:SF0">
    <property type="entry name" value="OLIGOPEPTIDE TRANSPORTER YGL114W-RELATED"/>
    <property type="match status" value="1"/>
</dbReference>
<feature type="transmembrane region" description="Helical" evidence="6">
    <location>
        <begin position="317"/>
        <end position="343"/>
    </location>
</feature>
<dbReference type="InterPro" id="IPR045035">
    <property type="entry name" value="YSL-like"/>
</dbReference>
<dbReference type="PANTHER" id="PTHR31645">
    <property type="entry name" value="OLIGOPEPTIDE TRANSPORTER YGL114W-RELATED"/>
    <property type="match status" value="1"/>
</dbReference>
<feature type="transmembrane region" description="Helical" evidence="6">
    <location>
        <begin position="646"/>
        <end position="666"/>
    </location>
</feature>
<evidence type="ECO:0000256" key="5">
    <source>
        <dbReference type="ARBA" id="ARBA00023136"/>
    </source>
</evidence>
<feature type="transmembrane region" description="Helical" evidence="6">
    <location>
        <begin position="528"/>
        <end position="546"/>
    </location>
</feature>
<accession>A0A5R9J588</accession>
<feature type="transmembrane region" description="Helical" evidence="6">
    <location>
        <begin position="89"/>
        <end position="108"/>
    </location>
</feature>
<keyword evidence="3 6" id="KW-0812">Transmembrane</keyword>
<evidence type="ECO:0000256" key="2">
    <source>
        <dbReference type="ARBA" id="ARBA00022448"/>
    </source>
</evidence>
<dbReference type="InterPro" id="IPR004814">
    <property type="entry name" value="Oligopep_transpt"/>
</dbReference>
<feature type="transmembrane region" description="Helical" evidence="6">
    <location>
        <begin position="422"/>
        <end position="442"/>
    </location>
</feature>
<keyword evidence="4 6" id="KW-1133">Transmembrane helix</keyword>
<evidence type="ECO:0000256" key="1">
    <source>
        <dbReference type="ARBA" id="ARBA00004141"/>
    </source>
</evidence>
<dbReference type="NCBIfam" id="TIGR00728">
    <property type="entry name" value="OPT_sfam"/>
    <property type="match status" value="1"/>
</dbReference>
<dbReference type="AlphaFoldDB" id="A0A5R9J588"/>
<feature type="transmembrane region" description="Helical" evidence="6">
    <location>
        <begin position="558"/>
        <end position="583"/>
    </location>
</feature>
<feature type="transmembrane region" description="Helical" evidence="6">
    <location>
        <begin position="231"/>
        <end position="251"/>
    </location>
</feature>
<sequence>MAATGTHQRPGRLVSGTSIGIRELTLRGLVLGALITVVFTASNVYLGLKVGLTFASSIPAAVISMAVLRALGGGGILENNMVQTQASAAGTLSSVIFVLPGMLMIGHWHGFPYVWVMAVCAAGGILGVLFTIPLRRALVTGSALPYPEGTAAAEILRAGEIGGAGNSGLRELLAGGVIAALFSLASGGLGLLADSVSVTLAAGSALFRLSTGFSLALVGAGYLVGIGGGLAILLGAVLGWGVAVPVLTAITPHPAGLGNAAFATALWSHKVRFIGAGTIAVAAIWTLLGLAGPVVAGLRSALTRRDHATGERTDRDLAPPVIIGLGILMLLCLMACFCSFFLAGAPHPGAALALAAACTLVCLLFGFLVAAACGYMAGIVGSSSSPISGIAILAVVLVSLLLLALDAAGALPTEFAADHRSLAIASVLFVTSAILAAATISNDNLQDLKTGQLVGATPWRQQVVLMVGVVVGAAVIPPVLNLLYSAYGFTGAMPHAGMDPAQALAAPQATLMATIARGIFLHQLDWTMILIGVGLGVLLVIGDTLLKRRGPGLPVLAVGLGLYLPPTVTVTLVIGALLSWLTGRLRRSAGAATDSMLDGHRRRGVMLASGFIAGESLMGVALAAVIGASGREDVLSLTGSGYAATAAWLGLAAFVVICVGFVRHVVRAPA</sequence>
<comment type="caution">
    <text evidence="7">The sequence shown here is derived from an EMBL/GenBank/DDBJ whole genome shotgun (WGS) entry which is preliminary data.</text>
</comment>
<feature type="transmembrane region" description="Helical" evidence="6">
    <location>
        <begin position="504"/>
        <end position="521"/>
    </location>
</feature>
<dbReference type="OrthoDB" id="9809340at2"/>
<evidence type="ECO:0000313" key="7">
    <source>
        <dbReference type="EMBL" id="TLU72790.1"/>
    </source>
</evidence>
<evidence type="ECO:0000256" key="3">
    <source>
        <dbReference type="ARBA" id="ARBA00022692"/>
    </source>
</evidence>
<evidence type="ECO:0000256" key="6">
    <source>
        <dbReference type="SAM" id="Phobius"/>
    </source>
</evidence>
<feature type="transmembrane region" description="Helical" evidence="6">
    <location>
        <begin position="604"/>
        <end position="626"/>
    </location>
</feature>
<feature type="transmembrane region" description="Helical" evidence="6">
    <location>
        <begin position="172"/>
        <end position="193"/>
    </location>
</feature>
<comment type="subcellular location">
    <subcellularLocation>
        <location evidence="1">Membrane</location>
        <topology evidence="1">Multi-pass membrane protein</topology>
    </subcellularLocation>
</comment>
<dbReference type="GO" id="GO:0035673">
    <property type="term" value="F:oligopeptide transmembrane transporter activity"/>
    <property type="evidence" value="ECO:0007669"/>
    <property type="project" value="InterPro"/>
</dbReference>
<dbReference type="RefSeq" id="WP_138326250.1">
    <property type="nucleotide sequence ID" value="NZ_VCDI01000003.1"/>
</dbReference>
<name>A0A5R9J588_9PROT</name>
<evidence type="ECO:0000313" key="8">
    <source>
        <dbReference type="Proteomes" id="UP000305654"/>
    </source>
</evidence>
<keyword evidence="8" id="KW-1185">Reference proteome</keyword>
<feature type="transmembrane region" description="Helical" evidence="6">
    <location>
        <begin position="463"/>
        <end position="484"/>
    </location>
</feature>
<feature type="transmembrane region" description="Helical" evidence="6">
    <location>
        <begin position="28"/>
        <end position="48"/>
    </location>
</feature>
<feature type="transmembrane region" description="Helical" evidence="6">
    <location>
        <begin position="114"/>
        <end position="134"/>
    </location>
</feature>
<dbReference type="InterPro" id="IPR004813">
    <property type="entry name" value="OPT"/>
</dbReference>
<feature type="transmembrane region" description="Helical" evidence="6">
    <location>
        <begin position="54"/>
        <end position="77"/>
    </location>
</feature>
<dbReference type="GO" id="GO:0016020">
    <property type="term" value="C:membrane"/>
    <property type="evidence" value="ECO:0007669"/>
    <property type="project" value="UniProtKB-SubCell"/>
</dbReference>
<organism evidence="7 8">
    <name type="scientific">Lichenicoccus roseus</name>
    <dbReference type="NCBI Taxonomy" id="2683649"/>
    <lineage>
        <taxon>Bacteria</taxon>
        <taxon>Pseudomonadati</taxon>
        <taxon>Pseudomonadota</taxon>
        <taxon>Alphaproteobacteria</taxon>
        <taxon>Acetobacterales</taxon>
        <taxon>Acetobacteraceae</taxon>
        <taxon>Lichenicoccus</taxon>
    </lineage>
</organism>
<dbReference type="EMBL" id="VCDI01000003">
    <property type="protein sequence ID" value="TLU72790.1"/>
    <property type="molecule type" value="Genomic_DNA"/>
</dbReference>
<feature type="transmembrane region" description="Helical" evidence="6">
    <location>
        <begin position="389"/>
        <end position="410"/>
    </location>
</feature>
<feature type="transmembrane region" description="Helical" evidence="6">
    <location>
        <begin position="271"/>
        <end position="296"/>
    </location>
</feature>
<dbReference type="Pfam" id="PF03169">
    <property type="entry name" value="OPT"/>
    <property type="match status" value="1"/>
</dbReference>